<evidence type="ECO:0000313" key="4">
    <source>
        <dbReference type="Proteomes" id="UP000624703"/>
    </source>
</evidence>
<dbReference type="GO" id="GO:0016020">
    <property type="term" value="C:membrane"/>
    <property type="evidence" value="ECO:0007669"/>
    <property type="project" value="GOC"/>
</dbReference>
<evidence type="ECO:0000256" key="1">
    <source>
        <dbReference type="SAM" id="SignalP"/>
    </source>
</evidence>
<dbReference type="InterPro" id="IPR051916">
    <property type="entry name" value="GPI-anchor_lipid_remodeler"/>
</dbReference>
<keyword evidence="3" id="KW-0540">Nuclease</keyword>
<comment type="caution">
    <text evidence="3">The sequence shown here is derived from an EMBL/GenBank/DDBJ whole genome shotgun (WGS) entry which is preliminary data.</text>
</comment>
<dbReference type="RefSeq" id="WP_200310635.1">
    <property type="nucleotide sequence ID" value="NZ_JAENIM010000026.1"/>
</dbReference>
<dbReference type="PANTHER" id="PTHR14859">
    <property type="entry name" value="CALCOFLUOR WHITE HYPERSENSITIVE PROTEIN PRECURSOR"/>
    <property type="match status" value="1"/>
</dbReference>
<feature type="domain" description="Endonuclease/exonuclease/phosphatase" evidence="2">
    <location>
        <begin position="35"/>
        <end position="251"/>
    </location>
</feature>
<keyword evidence="3" id="KW-0255">Endonuclease</keyword>
<dbReference type="InterPro" id="IPR036691">
    <property type="entry name" value="Endo/exonu/phosph_ase_sf"/>
</dbReference>
<evidence type="ECO:0000259" key="2">
    <source>
        <dbReference type="Pfam" id="PF03372"/>
    </source>
</evidence>
<dbReference type="PANTHER" id="PTHR14859:SF15">
    <property type="entry name" value="ENDONUCLEASE_EXONUCLEASE_PHOSPHATASE DOMAIN-CONTAINING PROTEIN"/>
    <property type="match status" value="1"/>
</dbReference>
<keyword evidence="3" id="KW-0378">Hydrolase</keyword>
<dbReference type="Pfam" id="PF03372">
    <property type="entry name" value="Exo_endo_phos"/>
    <property type="match status" value="1"/>
</dbReference>
<evidence type="ECO:0000313" key="3">
    <source>
        <dbReference type="EMBL" id="MBK1790600.1"/>
    </source>
</evidence>
<sequence>MMRQLFYLLITACSILSTGIASAKESAEAHTLKVVSYNIRHGEGMDDKIDLKRIADHISQTSPDLVVLQEVDKNCTRSGNQDLAKELGGLLKMDHRFGKFMDLQGGEYGMAVLSRLPIKETIAHPLPKGAEPRCALEVKVELDGLSVPVSLLCIHNDWTNEKIRTKQVTALMKALKNYSNPIILAGDFNGQRSDNSIKLLEEDEWQILDKGGKKTFPSYKPRVEIDFIMVKNLKLVEVVHDVLDEPVVSDHKAIYTTMTFQPE</sequence>
<dbReference type="GO" id="GO:0006506">
    <property type="term" value="P:GPI anchor biosynthetic process"/>
    <property type="evidence" value="ECO:0007669"/>
    <property type="project" value="TreeGrafter"/>
</dbReference>
<keyword evidence="4" id="KW-1185">Reference proteome</keyword>
<gene>
    <name evidence="3" type="ORF">JIN82_05445</name>
</gene>
<feature type="chain" id="PRO_5035293793" evidence="1">
    <location>
        <begin position="24"/>
        <end position="263"/>
    </location>
</feature>
<dbReference type="AlphaFoldDB" id="A0A8J7SK66"/>
<dbReference type="SUPFAM" id="SSF56219">
    <property type="entry name" value="DNase I-like"/>
    <property type="match status" value="1"/>
</dbReference>
<dbReference type="Gene3D" id="3.60.10.10">
    <property type="entry name" value="Endonuclease/exonuclease/phosphatase"/>
    <property type="match status" value="1"/>
</dbReference>
<organism evidence="3 4">
    <name type="scientific">Persicirhabdus sediminis</name>
    <dbReference type="NCBI Taxonomy" id="454144"/>
    <lineage>
        <taxon>Bacteria</taxon>
        <taxon>Pseudomonadati</taxon>
        <taxon>Verrucomicrobiota</taxon>
        <taxon>Verrucomicrobiia</taxon>
        <taxon>Verrucomicrobiales</taxon>
        <taxon>Verrucomicrobiaceae</taxon>
        <taxon>Persicirhabdus</taxon>
    </lineage>
</organism>
<dbReference type="Proteomes" id="UP000624703">
    <property type="component" value="Unassembled WGS sequence"/>
</dbReference>
<proteinExistence type="predicted"/>
<name>A0A8J7SK66_9BACT</name>
<dbReference type="GO" id="GO:0004519">
    <property type="term" value="F:endonuclease activity"/>
    <property type="evidence" value="ECO:0007669"/>
    <property type="project" value="UniProtKB-KW"/>
</dbReference>
<keyword evidence="1" id="KW-0732">Signal</keyword>
<reference evidence="3" key="1">
    <citation type="submission" date="2021-01" db="EMBL/GenBank/DDBJ databases">
        <title>Modified the classification status of verrucomicrobia.</title>
        <authorList>
            <person name="Feng X."/>
        </authorList>
    </citation>
    <scope>NUCLEOTIDE SEQUENCE</scope>
    <source>
        <strain evidence="3">_KCTC 22039</strain>
    </source>
</reference>
<accession>A0A8J7SK66</accession>
<protein>
    <submittedName>
        <fullName evidence="3">Endonuclease/exonuclease/phosphatase family protein</fullName>
    </submittedName>
</protein>
<dbReference type="EMBL" id="JAENIM010000026">
    <property type="protein sequence ID" value="MBK1790600.1"/>
    <property type="molecule type" value="Genomic_DNA"/>
</dbReference>
<dbReference type="InterPro" id="IPR005135">
    <property type="entry name" value="Endo/exonuclease/phosphatase"/>
</dbReference>
<feature type="signal peptide" evidence="1">
    <location>
        <begin position="1"/>
        <end position="23"/>
    </location>
</feature>